<proteinExistence type="inferred from homology"/>
<keyword evidence="8" id="KW-1185">Reference proteome</keyword>
<dbReference type="InterPro" id="IPR001547">
    <property type="entry name" value="Glyco_hydro_5"/>
</dbReference>
<dbReference type="Pfam" id="PF00150">
    <property type="entry name" value="Cellulase"/>
    <property type="match status" value="1"/>
</dbReference>
<dbReference type="PANTHER" id="PTHR31308:SF3">
    <property type="entry name" value="ENDOGLYCOCERAMIDASE"/>
    <property type="match status" value="1"/>
</dbReference>
<dbReference type="GO" id="GO:0016042">
    <property type="term" value="P:lipid catabolic process"/>
    <property type="evidence" value="ECO:0007669"/>
    <property type="project" value="UniProtKB-ARBA"/>
</dbReference>
<name>A0A318KB76_9NOCA</name>
<evidence type="ECO:0000259" key="5">
    <source>
        <dbReference type="Pfam" id="PF00150"/>
    </source>
</evidence>
<protein>
    <submittedName>
        <fullName evidence="7">Endoglycosylceramidase</fullName>
    </submittedName>
</protein>
<dbReference type="InterPro" id="IPR052066">
    <property type="entry name" value="Glycosphingolipid_Hydrolases"/>
</dbReference>
<organism evidence="7 8">
    <name type="scientific">Nocardia tenerifensis</name>
    <dbReference type="NCBI Taxonomy" id="228006"/>
    <lineage>
        <taxon>Bacteria</taxon>
        <taxon>Bacillati</taxon>
        <taxon>Actinomycetota</taxon>
        <taxon>Actinomycetes</taxon>
        <taxon>Mycobacteriales</taxon>
        <taxon>Nocardiaceae</taxon>
        <taxon>Nocardia</taxon>
    </lineage>
</organism>
<evidence type="ECO:0000313" key="8">
    <source>
        <dbReference type="Proteomes" id="UP000247569"/>
    </source>
</evidence>
<dbReference type="PANTHER" id="PTHR31308">
    <property type="match status" value="1"/>
</dbReference>
<evidence type="ECO:0000256" key="4">
    <source>
        <dbReference type="RuleBase" id="RU361153"/>
    </source>
</evidence>
<dbReference type="SUPFAM" id="SSF51445">
    <property type="entry name" value="(Trans)glycosidases"/>
    <property type="match status" value="1"/>
</dbReference>
<dbReference type="InterPro" id="IPR017853">
    <property type="entry name" value="GH"/>
</dbReference>
<feature type="domain" description="Glycoside hydrolase family 5 C-terminal" evidence="6">
    <location>
        <begin position="403"/>
        <end position="482"/>
    </location>
</feature>
<dbReference type="GO" id="GO:1901136">
    <property type="term" value="P:carbohydrate derivative catabolic process"/>
    <property type="evidence" value="ECO:0007669"/>
    <property type="project" value="UniProtKB-ARBA"/>
</dbReference>
<comment type="similarity">
    <text evidence="1 4">Belongs to the glycosyl hydrolase 5 (cellulase A) family.</text>
</comment>
<sequence length="490" mass="52599">MAMRGIMRWAAVRGRRTIGAAVVAVAAAALVAVPVPAVAAPIGPSLSRIQAEGGYLVDALGRRVLLHGVNNVDKQAPYIEPGDGFTVTEADAALLARHGFNTVRLGVSFDGLMPTRGTVDTAYLDRVASVIDTLAAQGIYTLLDNHQDGLSKIWGGNGFPEWSLRSRPAPWEPNPGFPLYYLMPSMNRGWDEVWDNSNGVLDYLGQALAALAAKVNGRAGVLGVELMNEPWPGSAFHTCFPNGCPGFDAKYQAAMQKLTDAVRARNAALPVFWEPNVTWNETMPTNLGKNPPITSPDIVFAPHDYCIPSQLAIYLGLPEQLRGLCPVQQDKTWGNVDAFTRRTGIPTLVTEFGDGDTTVLRNTLVRADERFIGWQYWHYASSFGPGGARPDPFLGDLGRDLVRTYPQATAGTPGRLVFDTATGDFTYTYTPRAASAPTEIYVSDVHYPRGYEVRVEGGAVTSAPGARVVTVAAVGSAAVTVTIRGVAPAR</sequence>
<accession>A0A318KB76</accession>
<keyword evidence="2 4" id="KW-0378">Hydrolase</keyword>
<dbReference type="EMBL" id="QJKF01000001">
    <property type="protein sequence ID" value="PXX71137.1"/>
    <property type="molecule type" value="Genomic_DNA"/>
</dbReference>
<keyword evidence="3 4" id="KW-0326">Glycosidase</keyword>
<dbReference type="GO" id="GO:0004553">
    <property type="term" value="F:hydrolase activity, hydrolyzing O-glycosyl compounds"/>
    <property type="evidence" value="ECO:0007669"/>
    <property type="project" value="InterPro"/>
</dbReference>
<dbReference type="GO" id="GO:0000272">
    <property type="term" value="P:polysaccharide catabolic process"/>
    <property type="evidence" value="ECO:0007669"/>
    <property type="project" value="InterPro"/>
</dbReference>
<comment type="caution">
    <text evidence="7">The sequence shown here is derived from an EMBL/GenBank/DDBJ whole genome shotgun (WGS) entry which is preliminary data.</text>
</comment>
<dbReference type="InterPro" id="IPR041036">
    <property type="entry name" value="GH5_C"/>
</dbReference>
<feature type="domain" description="Glycoside hydrolase family 5" evidence="5">
    <location>
        <begin position="87"/>
        <end position="378"/>
    </location>
</feature>
<evidence type="ECO:0000259" key="6">
    <source>
        <dbReference type="Pfam" id="PF18564"/>
    </source>
</evidence>
<dbReference type="Proteomes" id="UP000247569">
    <property type="component" value="Unassembled WGS sequence"/>
</dbReference>
<evidence type="ECO:0000256" key="1">
    <source>
        <dbReference type="ARBA" id="ARBA00005641"/>
    </source>
</evidence>
<dbReference type="AlphaFoldDB" id="A0A318KB76"/>
<dbReference type="Pfam" id="PF18564">
    <property type="entry name" value="Glyco_hydro_5_C"/>
    <property type="match status" value="1"/>
</dbReference>
<dbReference type="Gene3D" id="3.20.20.80">
    <property type="entry name" value="Glycosidases"/>
    <property type="match status" value="1"/>
</dbReference>
<evidence type="ECO:0000256" key="3">
    <source>
        <dbReference type="ARBA" id="ARBA00023295"/>
    </source>
</evidence>
<reference evidence="7 8" key="1">
    <citation type="submission" date="2018-05" db="EMBL/GenBank/DDBJ databases">
        <title>Genomic Encyclopedia of Type Strains, Phase IV (KMG-IV): sequencing the most valuable type-strain genomes for metagenomic binning, comparative biology and taxonomic classification.</title>
        <authorList>
            <person name="Goeker M."/>
        </authorList>
    </citation>
    <scope>NUCLEOTIDE SEQUENCE [LARGE SCALE GENOMIC DNA]</scope>
    <source>
        <strain evidence="7 8">DSM 44704</strain>
    </source>
</reference>
<gene>
    <name evidence="7" type="ORF">DFR70_101559</name>
</gene>
<evidence type="ECO:0000256" key="2">
    <source>
        <dbReference type="ARBA" id="ARBA00022801"/>
    </source>
</evidence>
<dbReference type="InterPro" id="IPR013780">
    <property type="entry name" value="Glyco_hydro_b"/>
</dbReference>
<dbReference type="Gene3D" id="2.60.40.1180">
    <property type="entry name" value="Golgi alpha-mannosidase II"/>
    <property type="match status" value="1"/>
</dbReference>
<evidence type="ECO:0000313" key="7">
    <source>
        <dbReference type="EMBL" id="PXX71137.1"/>
    </source>
</evidence>